<gene>
    <name evidence="2" type="ORF">NA56DRAFT_435497</name>
</gene>
<evidence type="ECO:0000313" key="3">
    <source>
        <dbReference type="Proteomes" id="UP000235672"/>
    </source>
</evidence>
<keyword evidence="3" id="KW-1185">Reference proteome</keyword>
<evidence type="ECO:0000256" key="1">
    <source>
        <dbReference type="SAM" id="MobiDB-lite"/>
    </source>
</evidence>
<evidence type="ECO:0000313" key="2">
    <source>
        <dbReference type="EMBL" id="PMD25436.1"/>
    </source>
</evidence>
<organism evidence="2 3">
    <name type="scientific">Hyaloscypha hepaticicola</name>
    <dbReference type="NCBI Taxonomy" id="2082293"/>
    <lineage>
        <taxon>Eukaryota</taxon>
        <taxon>Fungi</taxon>
        <taxon>Dikarya</taxon>
        <taxon>Ascomycota</taxon>
        <taxon>Pezizomycotina</taxon>
        <taxon>Leotiomycetes</taxon>
        <taxon>Helotiales</taxon>
        <taxon>Hyaloscyphaceae</taxon>
        <taxon>Hyaloscypha</taxon>
    </lineage>
</organism>
<reference evidence="2 3" key="1">
    <citation type="submission" date="2016-05" db="EMBL/GenBank/DDBJ databases">
        <title>A degradative enzymes factory behind the ericoid mycorrhizal symbiosis.</title>
        <authorList>
            <consortium name="DOE Joint Genome Institute"/>
            <person name="Martino E."/>
            <person name="Morin E."/>
            <person name="Grelet G."/>
            <person name="Kuo A."/>
            <person name="Kohler A."/>
            <person name="Daghino S."/>
            <person name="Barry K."/>
            <person name="Choi C."/>
            <person name="Cichocki N."/>
            <person name="Clum A."/>
            <person name="Copeland A."/>
            <person name="Hainaut M."/>
            <person name="Haridas S."/>
            <person name="Labutti K."/>
            <person name="Lindquist E."/>
            <person name="Lipzen A."/>
            <person name="Khouja H.-R."/>
            <person name="Murat C."/>
            <person name="Ohm R."/>
            <person name="Olson A."/>
            <person name="Spatafora J."/>
            <person name="Veneault-Fourrey C."/>
            <person name="Henrissat B."/>
            <person name="Grigoriev I."/>
            <person name="Martin F."/>
            <person name="Perotto S."/>
        </authorList>
    </citation>
    <scope>NUCLEOTIDE SEQUENCE [LARGE SCALE GENOMIC DNA]</scope>
    <source>
        <strain evidence="2 3">UAMH 7357</strain>
    </source>
</reference>
<protein>
    <submittedName>
        <fullName evidence="2">Uncharacterized protein</fullName>
    </submittedName>
</protein>
<sequence>MLCVVGFFEFDYIALTSISYCFQDVLGVGMHCASSACPMSVEQDSRRSWRIFNDGRSDEQCEQHISLVSLLTLLLSSSISPFRIFWITASVNILIIIRKFSRETMSFILHFLRPRAAFHALTPEARNSFVATTIGLGMASFEFGHTIGRQYQLPSPKPNPSPKQQSDPVQETEQSVRRVGKK</sequence>
<dbReference type="Proteomes" id="UP000235672">
    <property type="component" value="Unassembled WGS sequence"/>
</dbReference>
<dbReference type="AlphaFoldDB" id="A0A2J6QGQ1"/>
<proteinExistence type="predicted"/>
<accession>A0A2J6QGQ1</accession>
<feature type="region of interest" description="Disordered" evidence="1">
    <location>
        <begin position="151"/>
        <end position="182"/>
    </location>
</feature>
<name>A0A2J6QGQ1_9HELO</name>
<dbReference type="EMBL" id="KZ613470">
    <property type="protein sequence ID" value="PMD25436.1"/>
    <property type="molecule type" value="Genomic_DNA"/>
</dbReference>